<dbReference type="AlphaFoldDB" id="A0A8H3ZZR5"/>
<evidence type="ECO:0000313" key="2">
    <source>
        <dbReference type="Proteomes" id="UP000439903"/>
    </source>
</evidence>
<comment type="caution">
    <text evidence="1">The sequence shown here is derived from an EMBL/GenBank/DDBJ whole genome shotgun (WGS) entry which is preliminary data.</text>
</comment>
<sequence length="156" mass="17838">MSKIMIQYSKKAPFRNNKKGKNIVLTNLSSASNDKLESVYKENTSSSAQTLEAQITLWDIAKKMNVKNIKKALFSFGRVASISWVQRKKEKSAIVEFEFKNLEQQKRLEIVWSLPLENGKLTRISLGNYDLEIIKSQSTFKATLTELPKNAKNTSY</sequence>
<protein>
    <submittedName>
        <fullName evidence="1">Uncharacterized protein</fullName>
    </submittedName>
</protein>
<organism evidence="1 2">
    <name type="scientific">Gigaspora margarita</name>
    <dbReference type="NCBI Taxonomy" id="4874"/>
    <lineage>
        <taxon>Eukaryota</taxon>
        <taxon>Fungi</taxon>
        <taxon>Fungi incertae sedis</taxon>
        <taxon>Mucoromycota</taxon>
        <taxon>Glomeromycotina</taxon>
        <taxon>Glomeromycetes</taxon>
        <taxon>Diversisporales</taxon>
        <taxon>Gigasporaceae</taxon>
        <taxon>Gigaspora</taxon>
    </lineage>
</organism>
<accession>A0A8H3ZZR5</accession>
<dbReference type="EMBL" id="WTPW01002593">
    <property type="protein sequence ID" value="KAF0375605.1"/>
    <property type="molecule type" value="Genomic_DNA"/>
</dbReference>
<evidence type="ECO:0000313" key="1">
    <source>
        <dbReference type="EMBL" id="KAF0375605.1"/>
    </source>
</evidence>
<name>A0A8H3ZZR5_GIGMA</name>
<reference evidence="1 2" key="1">
    <citation type="journal article" date="2019" name="Environ. Microbiol.">
        <title>At the nexus of three kingdoms: the genome of the mycorrhizal fungus Gigaspora margarita provides insights into plant, endobacterial and fungal interactions.</title>
        <authorList>
            <person name="Venice F."/>
            <person name="Ghignone S."/>
            <person name="Salvioli di Fossalunga A."/>
            <person name="Amselem J."/>
            <person name="Novero M."/>
            <person name="Xianan X."/>
            <person name="Sedzielewska Toro K."/>
            <person name="Morin E."/>
            <person name="Lipzen A."/>
            <person name="Grigoriev I.V."/>
            <person name="Henrissat B."/>
            <person name="Martin F.M."/>
            <person name="Bonfante P."/>
        </authorList>
    </citation>
    <scope>NUCLEOTIDE SEQUENCE [LARGE SCALE GENOMIC DNA]</scope>
    <source>
        <strain evidence="1 2">BEG34</strain>
    </source>
</reference>
<keyword evidence="2" id="KW-1185">Reference proteome</keyword>
<proteinExistence type="predicted"/>
<gene>
    <name evidence="1" type="ORF">F8M41_012750</name>
</gene>
<dbReference type="Proteomes" id="UP000439903">
    <property type="component" value="Unassembled WGS sequence"/>
</dbReference>